<dbReference type="AlphaFoldDB" id="A0AB34JG35"/>
<reference evidence="1 2" key="1">
    <citation type="journal article" date="2024" name="Science">
        <title>Giant polyketide synthase enzymes in the biosynthesis of giant marine polyether toxins.</title>
        <authorList>
            <person name="Fallon T.R."/>
            <person name="Shende V.V."/>
            <person name="Wierzbicki I.H."/>
            <person name="Pendleton A.L."/>
            <person name="Watervoot N.F."/>
            <person name="Auber R.P."/>
            <person name="Gonzalez D.J."/>
            <person name="Wisecaver J.H."/>
            <person name="Moore B.S."/>
        </authorList>
    </citation>
    <scope>NUCLEOTIDE SEQUENCE [LARGE SCALE GENOMIC DNA]</scope>
    <source>
        <strain evidence="1 2">12B1</strain>
    </source>
</reference>
<proteinExistence type="predicted"/>
<sequence>MISPCCAERPLPLGRPLDDCGKENENIFFSSDNLALKSVHGDGFAVSDSMFVTTRPLELHFNSNWFHTTFIDLLALQKPSMTEVESRKPWFKISKSSILTPSEAVAIKLAWEVPSYSMSATGPKGETLFTLKVPPKNQYFPSFQFKVKTRTPFSVEYGPSFPAGAEVELRVDLRCSYWGYHVFIVPGNHLIAKVSPAKKHCSASPEKKSKVMDLTSDDISRLVDSAYNTAASEPRVKQKRRNWKREDQVLQIAPGVDASLIIAIIKGCSYGRGP</sequence>
<evidence type="ECO:0000313" key="1">
    <source>
        <dbReference type="EMBL" id="KAL1519594.1"/>
    </source>
</evidence>
<gene>
    <name evidence="1" type="ORF">AB1Y20_023108</name>
</gene>
<accession>A0AB34JG35</accession>
<name>A0AB34JG35_PRYPA</name>
<evidence type="ECO:0000313" key="2">
    <source>
        <dbReference type="Proteomes" id="UP001515480"/>
    </source>
</evidence>
<keyword evidence="2" id="KW-1185">Reference proteome</keyword>
<dbReference type="EMBL" id="JBGBPQ010000009">
    <property type="protein sequence ID" value="KAL1519594.1"/>
    <property type="molecule type" value="Genomic_DNA"/>
</dbReference>
<protein>
    <submittedName>
        <fullName evidence="1">Uncharacterized protein</fullName>
    </submittedName>
</protein>
<organism evidence="1 2">
    <name type="scientific">Prymnesium parvum</name>
    <name type="common">Toxic golden alga</name>
    <dbReference type="NCBI Taxonomy" id="97485"/>
    <lineage>
        <taxon>Eukaryota</taxon>
        <taxon>Haptista</taxon>
        <taxon>Haptophyta</taxon>
        <taxon>Prymnesiophyceae</taxon>
        <taxon>Prymnesiales</taxon>
        <taxon>Prymnesiaceae</taxon>
        <taxon>Prymnesium</taxon>
    </lineage>
</organism>
<comment type="caution">
    <text evidence="1">The sequence shown here is derived from an EMBL/GenBank/DDBJ whole genome shotgun (WGS) entry which is preliminary data.</text>
</comment>
<dbReference type="Proteomes" id="UP001515480">
    <property type="component" value="Unassembled WGS sequence"/>
</dbReference>